<comment type="caution">
    <text evidence="2">The sequence shown here is derived from an EMBL/GenBank/DDBJ whole genome shotgun (WGS) entry which is preliminary data.</text>
</comment>
<feature type="region of interest" description="Disordered" evidence="1">
    <location>
        <begin position="59"/>
        <end position="90"/>
    </location>
</feature>
<accession>A0A5B7EYD1</accession>
<proteinExistence type="predicted"/>
<sequence length="90" mass="10322">MFSYLPCDLGSGTIRDRSSLGQQNIPGVEYLPRCPPLGERCLKVKLSPPRPVQGFIKRRKRKSRVVNKGGKRHSKERREEIPGKFIFKNT</sequence>
<dbReference type="AlphaFoldDB" id="A0A5B7EYD1"/>
<dbReference type="EMBL" id="VSRR010003957">
    <property type="protein sequence ID" value="MPC38029.1"/>
    <property type="molecule type" value="Genomic_DNA"/>
</dbReference>
<dbReference type="Proteomes" id="UP000324222">
    <property type="component" value="Unassembled WGS sequence"/>
</dbReference>
<evidence type="ECO:0000256" key="1">
    <source>
        <dbReference type="SAM" id="MobiDB-lite"/>
    </source>
</evidence>
<organism evidence="2 3">
    <name type="scientific">Portunus trituberculatus</name>
    <name type="common">Swimming crab</name>
    <name type="synonym">Neptunus trituberculatus</name>
    <dbReference type="NCBI Taxonomy" id="210409"/>
    <lineage>
        <taxon>Eukaryota</taxon>
        <taxon>Metazoa</taxon>
        <taxon>Ecdysozoa</taxon>
        <taxon>Arthropoda</taxon>
        <taxon>Crustacea</taxon>
        <taxon>Multicrustacea</taxon>
        <taxon>Malacostraca</taxon>
        <taxon>Eumalacostraca</taxon>
        <taxon>Eucarida</taxon>
        <taxon>Decapoda</taxon>
        <taxon>Pleocyemata</taxon>
        <taxon>Brachyura</taxon>
        <taxon>Eubrachyura</taxon>
        <taxon>Portunoidea</taxon>
        <taxon>Portunidae</taxon>
        <taxon>Portuninae</taxon>
        <taxon>Portunus</taxon>
    </lineage>
</organism>
<evidence type="ECO:0000313" key="2">
    <source>
        <dbReference type="EMBL" id="MPC38029.1"/>
    </source>
</evidence>
<name>A0A5B7EYD1_PORTR</name>
<gene>
    <name evidence="2" type="ORF">E2C01_031529</name>
</gene>
<evidence type="ECO:0000313" key="3">
    <source>
        <dbReference type="Proteomes" id="UP000324222"/>
    </source>
</evidence>
<reference evidence="2 3" key="1">
    <citation type="submission" date="2019-05" db="EMBL/GenBank/DDBJ databases">
        <title>Another draft genome of Portunus trituberculatus and its Hox gene families provides insights of decapod evolution.</title>
        <authorList>
            <person name="Jeong J.-H."/>
            <person name="Song I."/>
            <person name="Kim S."/>
            <person name="Choi T."/>
            <person name="Kim D."/>
            <person name="Ryu S."/>
            <person name="Kim W."/>
        </authorList>
    </citation>
    <scope>NUCLEOTIDE SEQUENCE [LARGE SCALE GENOMIC DNA]</scope>
    <source>
        <tissue evidence="2">Muscle</tissue>
    </source>
</reference>
<feature type="compositionally biased region" description="Basic residues" evidence="1">
    <location>
        <begin position="59"/>
        <end position="75"/>
    </location>
</feature>
<protein>
    <submittedName>
        <fullName evidence="2">Uncharacterized protein</fullName>
    </submittedName>
</protein>
<keyword evidence="3" id="KW-1185">Reference proteome</keyword>